<feature type="region of interest" description="Disordered" evidence="1">
    <location>
        <begin position="40"/>
        <end position="59"/>
    </location>
</feature>
<feature type="compositionally biased region" description="Acidic residues" evidence="1">
    <location>
        <begin position="253"/>
        <end position="262"/>
    </location>
</feature>
<evidence type="ECO:0000256" key="1">
    <source>
        <dbReference type="SAM" id="MobiDB-lite"/>
    </source>
</evidence>
<dbReference type="WBParaSite" id="scaffold17135_cov147.g18518">
    <property type="protein sequence ID" value="scaffold17135_cov147.g18518"/>
    <property type="gene ID" value="scaffold17135_cov147.g18518"/>
</dbReference>
<name>A0A915LS82_MELJA</name>
<dbReference type="Proteomes" id="UP000887561">
    <property type="component" value="Unplaced"/>
</dbReference>
<feature type="compositionally biased region" description="Basic and acidic residues" evidence="1">
    <location>
        <begin position="305"/>
        <end position="314"/>
    </location>
</feature>
<evidence type="ECO:0000313" key="3">
    <source>
        <dbReference type="WBParaSite" id="scaffold17135_cov147.g18518"/>
    </source>
</evidence>
<organism evidence="2 3">
    <name type="scientific">Meloidogyne javanica</name>
    <name type="common">Root-knot nematode worm</name>
    <dbReference type="NCBI Taxonomy" id="6303"/>
    <lineage>
        <taxon>Eukaryota</taxon>
        <taxon>Metazoa</taxon>
        <taxon>Ecdysozoa</taxon>
        <taxon>Nematoda</taxon>
        <taxon>Chromadorea</taxon>
        <taxon>Rhabditida</taxon>
        <taxon>Tylenchina</taxon>
        <taxon>Tylenchomorpha</taxon>
        <taxon>Tylenchoidea</taxon>
        <taxon>Meloidogynidae</taxon>
        <taxon>Meloidogyninae</taxon>
        <taxon>Meloidogyne</taxon>
        <taxon>Meloidogyne incognita group</taxon>
    </lineage>
</organism>
<feature type="compositionally biased region" description="Basic and acidic residues" evidence="1">
    <location>
        <begin position="358"/>
        <end position="370"/>
    </location>
</feature>
<protein>
    <submittedName>
        <fullName evidence="3">Uncharacterized protein</fullName>
    </submittedName>
</protein>
<keyword evidence="2" id="KW-1185">Reference proteome</keyword>
<feature type="compositionally biased region" description="Acidic residues" evidence="1">
    <location>
        <begin position="214"/>
        <end position="223"/>
    </location>
</feature>
<sequence>MFGLTNNSVALNSNENGMEDVKILMEKEIGVGEEAGKGVKNEVDGGVGHGMGDEIGKVGEGVEKVADEVAGKGAEGVEGGEGNEGEHEVEGGDGNGGEGGEGNEGGNGGEGGVKGVEEVDGNEGEGEVGKGVENEVEEGVEGGEGNEGGNEVEGGDENEGGKGVEGGDENEGGNGVDGGENGAEGGDGVDEGEDGVEGGEGNECENGIGGRVEGDEEEDEKEVGEEVVKEVKNEVEEGARHGIGEENEKVGEEIEEVVDEGAGEGFGGVEDGIGGRVKGVEEEGEKDVEEEDEKEVGKNVNGQGDEDKIGEENGKVGGVEKVVDEVGGVEGVEEKVGKEVEEVEIEVEEVGKEVGEVGKEVGEGSEKEDGTANVNGGGGKTEIMKNCEKIVKNFPIWLTIATLMNLFGQVLANYEYCHSIHCHGLWLAAQEVTKCNGILYCYESQFSNMELLSKKSIQLPAIYRIRPGNGTRMCQGCIDQGFCKTHYSNGIEIQWNGFMLFYNGDYKTTDVVLDIAGHRAAFNISNASPLELVNGLGSDSNIRDKIHSILKSFNFWKNVSNNGVRLEQVIGFEVLEKDVQYWDEQNAEDYRRNNFIKKIKLDQCLEVSAAINTMGVLQPWPTALGFRP</sequence>
<feature type="compositionally biased region" description="Gly residues" evidence="1">
    <location>
        <begin position="263"/>
        <end position="277"/>
    </location>
</feature>
<feature type="region of interest" description="Disordered" evidence="1">
    <location>
        <begin position="358"/>
        <end position="378"/>
    </location>
</feature>
<reference evidence="3" key="1">
    <citation type="submission" date="2022-11" db="UniProtKB">
        <authorList>
            <consortium name="WormBaseParasite"/>
        </authorList>
    </citation>
    <scope>IDENTIFICATION</scope>
</reference>
<feature type="compositionally biased region" description="Gly residues" evidence="1">
    <location>
        <begin position="73"/>
        <end position="82"/>
    </location>
</feature>
<feature type="compositionally biased region" description="Acidic residues" evidence="1">
    <location>
        <begin position="282"/>
        <end position="294"/>
    </location>
</feature>
<evidence type="ECO:0000313" key="2">
    <source>
        <dbReference type="Proteomes" id="UP000887561"/>
    </source>
</evidence>
<feature type="compositionally biased region" description="Gly residues" evidence="1">
    <location>
        <begin position="172"/>
        <end position="186"/>
    </location>
</feature>
<dbReference type="AlphaFoldDB" id="A0A915LS82"/>
<feature type="compositionally biased region" description="Acidic residues" evidence="1">
    <location>
        <begin position="187"/>
        <end position="203"/>
    </location>
</feature>
<accession>A0A915LS82</accession>
<proteinExistence type="predicted"/>
<feature type="region of interest" description="Disordered" evidence="1">
    <location>
        <begin position="68"/>
        <end position="314"/>
    </location>
</feature>
<feature type="compositionally biased region" description="Basic and acidic residues" evidence="1">
    <location>
        <begin position="224"/>
        <end position="252"/>
    </location>
</feature>
<feature type="compositionally biased region" description="Gly residues" evidence="1">
    <location>
        <begin position="92"/>
        <end position="114"/>
    </location>
</feature>
<feature type="compositionally biased region" description="Gly residues" evidence="1">
    <location>
        <begin position="142"/>
        <end position="152"/>
    </location>
</feature>